<dbReference type="PROSITE" id="PS00626">
    <property type="entry name" value="RCC1_2"/>
    <property type="match status" value="1"/>
</dbReference>
<dbReference type="InterPro" id="IPR009091">
    <property type="entry name" value="RCC1/BLIP-II"/>
</dbReference>
<protein>
    <submittedName>
        <fullName evidence="3">DEBR0S1_23904g1_1</fullName>
    </submittedName>
</protein>
<dbReference type="GO" id="GO:0034551">
    <property type="term" value="P:mitochondrial respiratory chain complex III assembly"/>
    <property type="evidence" value="ECO:0007669"/>
    <property type="project" value="TreeGrafter"/>
</dbReference>
<evidence type="ECO:0000256" key="1">
    <source>
        <dbReference type="PROSITE-ProRule" id="PRU00235"/>
    </source>
</evidence>
<dbReference type="Gene3D" id="2.130.10.30">
    <property type="entry name" value="Regulator of chromosome condensation 1/beta-lactamase-inhibitor protein II"/>
    <property type="match status" value="1"/>
</dbReference>
<proteinExistence type="predicted"/>
<sequence>MILSRYSIWPCQSVAAKCSILGVRKIYSSGIILQLKKTSIDFEKKRKYELIKTQRLNEIKQSLPQDRVYDDANRITRYVKIGLFTIIIFFGSATLYAGIFRRNDVKTWLYERRGVKTSKKEEGVIPAEYFEKEEERLNRKNAKVDNPNDSSEPGVYICGNNGSSLVCDNGRRKFQTVMKRLKIFDHKYARYVALGSKSGVLIDDKGDLFQWGDGFGGDSAKASLKGQNLVKACISHGAIYALSKNGQVIYMPESIEGQSHFRRTKKGWFGNSEVKFCKLNTTGQIKDIAAGKYHLVLLSNDGKVYTSATGCGEQIPSSWGQFGLPNLSQFDAPPENNKIYEVTLLNKYIDGKHVKSRKITKIAAGDYFTMCLDSTGRVWEFGKNTYGSIGTQMDYNAEVISFPSPVKLISNYFRRDELPKCVDIAAGGQTAFATCTSSNIFDLFENSLEKGGNFNMDEILGNSTDKLLHLSWGYGLKGELGTGRYVHGQFEPSKIKVLNNIQQYNEDKQEIENIRVKNWSVGGNHVVAMLNNMDVYVWGDNEYGQLGNGKKSRSAVPIAPPSLLEPGNHVKKTLSKTEQANNRLQLKKTNRYEQVITAGPDTTAIYYKKLT</sequence>
<keyword evidence="2" id="KW-0812">Transmembrane</keyword>
<dbReference type="Pfam" id="PF00415">
    <property type="entry name" value="RCC1"/>
    <property type="match status" value="1"/>
</dbReference>
<dbReference type="GO" id="GO:0005743">
    <property type="term" value="C:mitochondrial inner membrane"/>
    <property type="evidence" value="ECO:0007669"/>
    <property type="project" value="TreeGrafter"/>
</dbReference>
<organism evidence="3 4">
    <name type="scientific">Dekkera bruxellensis</name>
    <name type="common">Brettanomyces custersii</name>
    <dbReference type="NCBI Taxonomy" id="5007"/>
    <lineage>
        <taxon>Eukaryota</taxon>
        <taxon>Fungi</taxon>
        <taxon>Dikarya</taxon>
        <taxon>Ascomycota</taxon>
        <taxon>Saccharomycotina</taxon>
        <taxon>Pichiomycetes</taxon>
        <taxon>Pichiales</taxon>
        <taxon>Pichiaceae</taxon>
        <taxon>Brettanomyces</taxon>
    </lineage>
</organism>
<dbReference type="AlphaFoldDB" id="A0A7D9CVJ3"/>
<dbReference type="Proteomes" id="UP000478008">
    <property type="component" value="Unassembled WGS sequence"/>
</dbReference>
<evidence type="ECO:0000313" key="4">
    <source>
        <dbReference type="Proteomes" id="UP000478008"/>
    </source>
</evidence>
<feature type="repeat" description="RCC1" evidence="1">
    <location>
        <begin position="376"/>
        <end position="437"/>
    </location>
</feature>
<dbReference type="PANTHER" id="PTHR47563">
    <property type="entry name" value="PROTEIN FMP25, MITOCHONDRIAL"/>
    <property type="match status" value="1"/>
</dbReference>
<reference evidence="3 4" key="1">
    <citation type="submission" date="2019-07" db="EMBL/GenBank/DDBJ databases">
        <authorList>
            <person name="Friedrich A."/>
            <person name="Schacherer J."/>
        </authorList>
    </citation>
    <scope>NUCLEOTIDE SEQUENCE [LARGE SCALE GENOMIC DNA]</scope>
</reference>
<dbReference type="SUPFAM" id="SSF50985">
    <property type="entry name" value="RCC1/BLIP-II"/>
    <property type="match status" value="1"/>
</dbReference>
<dbReference type="PANTHER" id="PTHR47563:SF1">
    <property type="entry name" value="PROTEIN FMP25, MITOCHONDRIAL"/>
    <property type="match status" value="1"/>
</dbReference>
<feature type="repeat" description="RCC1" evidence="1">
    <location>
        <begin position="467"/>
        <end position="532"/>
    </location>
</feature>
<dbReference type="Pfam" id="PF13540">
    <property type="entry name" value="RCC1_2"/>
    <property type="match status" value="1"/>
</dbReference>
<dbReference type="InterPro" id="IPR053245">
    <property type="entry name" value="MitoProcess-Associated"/>
</dbReference>
<evidence type="ECO:0000256" key="2">
    <source>
        <dbReference type="SAM" id="Phobius"/>
    </source>
</evidence>
<accession>A0A7D9CVJ3</accession>
<dbReference type="PROSITE" id="PS50012">
    <property type="entry name" value="RCC1_3"/>
    <property type="match status" value="2"/>
</dbReference>
<dbReference type="InterPro" id="IPR000408">
    <property type="entry name" value="Reg_chr_condens"/>
</dbReference>
<keyword evidence="4" id="KW-1185">Reference proteome</keyword>
<keyword evidence="2" id="KW-0472">Membrane</keyword>
<gene>
    <name evidence="3" type="ORF">DEBR0S1_23904G</name>
</gene>
<evidence type="ECO:0000313" key="3">
    <source>
        <dbReference type="EMBL" id="VUG16717.1"/>
    </source>
</evidence>
<name>A0A7D9CVJ3_DEKBR</name>
<dbReference type="EMBL" id="CABFWN010000001">
    <property type="protein sequence ID" value="VUG16717.1"/>
    <property type="molecule type" value="Genomic_DNA"/>
</dbReference>
<feature type="transmembrane region" description="Helical" evidence="2">
    <location>
        <begin position="81"/>
        <end position="100"/>
    </location>
</feature>
<keyword evidence="2" id="KW-1133">Transmembrane helix</keyword>